<dbReference type="PATRIC" id="fig|80878.5.peg.1490"/>
<dbReference type="GO" id="GO:0006865">
    <property type="term" value="P:amino acid transport"/>
    <property type="evidence" value="ECO:0007669"/>
    <property type="project" value="UniProtKB-KW"/>
</dbReference>
<keyword evidence="3 5" id="KW-0732">Signal</keyword>
<dbReference type="Gene3D" id="3.40.50.2300">
    <property type="match status" value="2"/>
</dbReference>
<dbReference type="InterPro" id="IPR051010">
    <property type="entry name" value="BCAA_transport"/>
</dbReference>
<feature type="chain" id="PRO_5002320513" evidence="5">
    <location>
        <begin position="19"/>
        <end position="370"/>
    </location>
</feature>
<protein>
    <submittedName>
        <fullName evidence="7">ABC transporter substrate-binding protein</fullName>
    </submittedName>
</protein>
<organism evidence="7 8">
    <name type="scientific">Acidovorax temperans</name>
    <dbReference type="NCBI Taxonomy" id="80878"/>
    <lineage>
        <taxon>Bacteria</taxon>
        <taxon>Pseudomonadati</taxon>
        <taxon>Pseudomonadota</taxon>
        <taxon>Betaproteobacteria</taxon>
        <taxon>Burkholderiales</taxon>
        <taxon>Comamonadaceae</taxon>
        <taxon>Acidovorax</taxon>
    </lineage>
</organism>
<dbReference type="PANTHER" id="PTHR30483">
    <property type="entry name" value="LEUCINE-SPECIFIC-BINDING PROTEIN"/>
    <property type="match status" value="1"/>
</dbReference>
<evidence type="ECO:0000256" key="4">
    <source>
        <dbReference type="ARBA" id="ARBA00022970"/>
    </source>
</evidence>
<dbReference type="AlphaFoldDB" id="A0A0D7K9T6"/>
<evidence type="ECO:0000256" key="5">
    <source>
        <dbReference type="SAM" id="SignalP"/>
    </source>
</evidence>
<keyword evidence="2" id="KW-0813">Transport</keyword>
<evidence type="ECO:0000259" key="6">
    <source>
        <dbReference type="Pfam" id="PF13458"/>
    </source>
</evidence>
<dbReference type="OrthoDB" id="8522748at2"/>
<dbReference type="InterPro" id="IPR028082">
    <property type="entry name" value="Peripla_BP_I"/>
</dbReference>
<dbReference type="PROSITE" id="PS51257">
    <property type="entry name" value="PROKAR_LIPOPROTEIN"/>
    <property type="match status" value="1"/>
</dbReference>
<dbReference type="SUPFAM" id="SSF53822">
    <property type="entry name" value="Periplasmic binding protein-like I"/>
    <property type="match status" value="1"/>
</dbReference>
<evidence type="ECO:0000256" key="1">
    <source>
        <dbReference type="ARBA" id="ARBA00010062"/>
    </source>
</evidence>
<proteinExistence type="inferred from homology"/>
<sequence length="370" mass="40041">MPMKKVSAFLIAIAAVLAACSEKPVEPIRIGFIGGLSGPNSDNGQSGLNGLTLAVEQFNRAGGANGRLVEIMAKDDAQSKETAHASANQLITAKVEAVVGPFTSGMAAVIVPITGQAGIFQISPTITAMEFLGKDDNLYRINRTTRDNAGDYAKVMHSRGQKRIAVAYDLRNRSFTQSWLDEFRTAAEGLSASVAAEVSYESSKDADFEGVVTKMLRSKPDGLLFISGALDVARLAQAARKLAPRLPIAASEWAATEQLIDLGGEVVEGLLIVQNYDRDDASPRFKEFSDAYFKRFQRNPGYSSVSTHDAATVVLTALKNRKPGEPVKAAVARSGPYQGLQQEIVFDSNGDTIRKVYFTEIREGRYRRID</sequence>
<feature type="signal peptide" evidence="5">
    <location>
        <begin position="1"/>
        <end position="18"/>
    </location>
</feature>
<comment type="similarity">
    <text evidence="1">Belongs to the leucine-binding protein family.</text>
</comment>
<evidence type="ECO:0000313" key="7">
    <source>
        <dbReference type="EMBL" id="KJA10729.1"/>
    </source>
</evidence>
<comment type="caution">
    <text evidence="7">The sequence shown here is derived from an EMBL/GenBank/DDBJ whole genome shotgun (WGS) entry which is preliminary data.</text>
</comment>
<dbReference type="InterPro" id="IPR028081">
    <property type="entry name" value="Leu-bd"/>
</dbReference>
<dbReference type="InterPro" id="IPR000709">
    <property type="entry name" value="Leu_Ile_Val-bd"/>
</dbReference>
<dbReference type="STRING" id="80878.RP29_09775"/>
<evidence type="ECO:0000256" key="3">
    <source>
        <dbReference type="ARBA" id="ARBA00022729"/>
    </source>
</evidence>
<dbReference type="PRINTS" id="PR00337">
    <property type="entry name" value="LEUILEVALBP"/>
</dbReference>
<evidence type="ECO:0000256" key="2">
    <source>
        <dbReference type="ARBA" id="ARBA00022448"/>
    </source>
</evidence>
<evidence type="ECO:0000313" key="8">
    <source>
        <dbReference type="Proteomes" id="UP000032566"/>
    </source>
</evidence>
<dbReference type="Pfam" id="PF13458">
    <property type="entry name" value="Peripla_BP_6"/>
    <property type="match status" value="1"/>
</dbReference>
<accession>A0A0D7K9T6</accession>
<gene>
    <name evidence="7" type="ORF">RP29_09775</name>
</gene>
<dbReference type="Proteomes" id="UP000032566">
    <property type="component" value="Unassembled WGS sequence"/>
</dbReference>
<keyword evidence="4" id="KW-0029">Amino-acid transport</keyword>
<dbReference type="EMBL" id="JXYQ01000029">
    <property type="protein sequence ID" value="KJA10729.1"/>
    <property type="molecule type" value="Genomic_DNA"/>
</dbReference>
<name>A0A0D7K9T6_9BURK</name>
<dbReference type="PANTHER" id="PTHR30483:SF6">
    <property type="entry name" value="PERIPLASMIC BINDING PROTEIN OF ABC TRANSPORTER FOR NATURAL AMINO ACIDS"/>
    <property type="match status" value="1"/>
</dbReference>
<reference evidence="7 8" key="1">
    <citation type="submission" date="2014-12" db="EMBL/GenBank/DDBJ databases">
        <title>Isolation of bacteria from lake water.</title>
        <authorList>
            <person name="Sheng K.-Y."/>
            <person name="Chin P.-S."/>
            <person name="Chan K.-G."/>
            <person name="Tan G.S."/>
        </authorList>
    </citation>
    <scope>NUCLEOTIDE SEQUENCE [LARGE SCALE GENOMIC DNA]</scope>
    <source>
        <strain evidence="7 8">KY4</strain>
    </source>
</reference>
<feature type="domain" description="Leucine-binding protein" evidence="6">
    <location>
        <begin position="27"/>
        <end position="363"/>
    </location>
</feature>
<keyword evidence="8" id="KW-1185">Reference proteome</keyword>